<keyword evidence="2" id="KW-1185">Reference proteome</keyword>
<sequence>CSEQYGLVLTAVEILDWNYVR</sequence>
<organism evidence="1 2">
    <name type="scientific">Trifolium medium</name>
    <dbReference type="NCBI Taxonomy" id="97028"/>
    <lineage>
        <taxon>Eukaryota</taxon>
        <taxon>Viridiplantae</taxon>
        <taxon>Streptophyta</taxon>
        <taxon>Embryophyta</taxon>
        <taxon>Tracheophyta</taxon>
        <taxon>Spermatophyta</taxon>
        <taxon>Magnoliopsida</taxon>
        <taxon>eudicotyledons</taxon>
        <taxon>Gunneridae</taxon>
        <taxon>Pentapetalae</taxon>
        <taxon>rosids</taxon>
        <taxon>fabids</taxon>
        <taxon>Fabales</taxon>
        <taxon>Fabaceae</taxon>
        <taxon>Papilionoideae</taxon>
        <taxon>50 kb inversion clade</taxon>
        <taxon>NPAAA clade</taxon>
        <taxon>Hologalegina</taxon>
        <taxon>IRL clade</taxon>
        <taxon>Trifolieae</taxon>
        <taxon>Trifolium</taxon>
    </lineage>
</organism>
<evidence type="ECO:0000313" key="1">
    <source>
        <dbReference type="EMBL" id="MCI13604.1"/>
    </source>
</evidence>
<evidence type="ECO:0000313" key="2">
    <source>
        <dbReference type="Proteomes" id="UP000265520"/>
    </source>
</evidence>
<dbReference type="AlphaFoldDB" id="A0A392PP59"/>
<accession>A0A392PP59</accession>
<name>A0A392PP59_9FABA</name>
<feature type="non-terminal residue" evidence="1">
    <location>
        <position position="1"/>
    </location>
</feature>
<proteinExistence type="predicted"/>
<dbReference type="Proteomes" id="UP000265520">
    <property type="component" value="Unassembled WGS sequence"/>
</dbReference>
<dbReference type="EMBL" id="LXQA010088876">
    <property type="protein sequence ID" value="MCI13604.1"/>
    <property type="molecule type" value="Genomic_DNA"/>
</dbReference>
<reference evidence="1 2" key="1">
    <citation type="journal article" date="2018" name="Front. Plant Sci.">
        <title>Red Clover (Trifolium pratense) and Zigzag Clover (T. medium) - A Picture of Genomic Similarities and Differences.</title>
        <authorList>
            <person name="Dluhosova J."/>
            <person name="Istvanek J."/>
            <person name="Nedelnik J."/>
            <person name="Repkova J."/>
        </authorList>
    </citation>
    <scope>NUCLEOTIDE SEQUENCE [LARGE SCALE GENOMIC DNA]</scope>
    <source>
        <strain evidence="2">cv. 10/8</strain>
        <tissue evidence="1">Leaf</tissue>
    </source>
</reference>
<comment type="caution">
    <text evidence="1">The sequence shown here is derived from an EMBL/GenBank/DDBJ whole genome shotgun (WGS) entry which is preliminary data.</text>
</comment>
<protein>
    <submittedName>
        <fullName evidence="1">Uncharacterized protein</fullName>
    </submittedName>
</protein>